<keyword evidence="2" id="KW-0662">Pyridine nucleotide biosynthesis</keyword>
<dbReference type="GO" id="GO:0008936">
    <property type="term" value="F:nicotinamidase activity"/>
    <property type="evidence" value="ECO:0007669"/>
    <property type="project" value="UniProtKB-EC"/>
</dbReference>
<dbReference type="RefSeq" id="WP_082742572.1">
    <property type="nucleotide sequence ID" value="NZ_AP014704.1"/>
</dbReference>
<evidence type="ECO:0000313" key="11">
    <source>
        <dbReference type="Proteomes" id="UP000061432"/>
    </source>
</evidence>
<evidence type="ECO:0000256" key="1">
    <source>
        <dbReference type="ARBA" id="ARBA00006336"/>
    </source>
</evidence>
<organism evidence="10 11">
    <name type="scientific">Methylobacterium aquaticum</name>
    <dbReference type="NCBI Taxonomy" id="270351"/>
    <lineage>
        <taxon>Bacteria</taxon>
        <taxon>Pseudomonadati</taxon>
        <taxon>Pseudomonadota</taxon>
        <taxon>Alphaproteobacteria</taxon>
        <taxon>Hyphomicrobiales</taxon>
        <taxon>Methylobacteriaceae</taxon>
        <taxon>Methylobacterium</taxon>
    </lineage>
</organism>
<dbReference type="FunFam" id="3.40.50.850:FF:000006">
    <property type="entry name" value="Bifunctional pyrazinamidase/nicotinamidase"/>
    <property type="match status" value="1"/>
</dbReference>
<evidence type="ECO:0000256" key="3">
    <source>
        <dbReference type="ARBA" id="ARBA00022723"/>
    </source>
</evidence>
<evidence type="ECO:0000256" key="8">
    <source>
        <dbReference type="ARBA" id="ARBA00072277"/>
    </source>
</evidence>
<feature type="domain" description="Isochorismatase-like" evidence="9">
    <location>
        <begin position="8"/>
        <end position="200"/>
    </location>
</feature>
<comment type="similarity">
    <text evidence="1">Belongs to the isochorismatase family.</text>
</comment>
<dbReference type="AlphaFoldDB" id="A0A0C6FE11"/>
<proteinExistence type="inferred from homology"/>
<keyword evidence="3" id="KW-0479">Metal-binding</keyword>
<dbReference type="EC" id="3.5.1.19" evidence="6"/>
<dbReference type="SUPFAM" id="SSF52499">
    <property type="entry name" value="Isochorismatase-like hydrolases"/>
    <property type="match status" value="1"/>
</dbReference>
<sequence>MHPTETDLLLVIDVQADFLPGGALAVLDGDAVIGPINALGRRFRHVVLTQDWHPAGHASFATSHPGRQPFETVQLPYGEQVLWPEHCIQGTPGAELSPKLDLPHAELILRKGYRAGIDSYSAFREADRTTPTGLAGYLRERGLTRVFLCGLATDYCVGWSALDAREAGFAAVVVEEACRGIDLGGSLARAWEAMAAAGVERMGSGAIGGCIPGSSQKRRHQISGADRAG</sequence>
<dbReference type="InterPro" id="IPR036380">
    <property type="entry name" value="Isochorismatase-like_sf"/>
</dbReference>
<dbReference type="GO" id="GO:0019363">
    <property type="term" value="P:pyridine nucleotide biosynthetic process"/>
    <property type="evidence" value="ECO:0007669"/>
    <property type="project" value="UniProtKB-KW"/>
</dbReference>
<dbReference type="Pfam" id="PF00857">
    <property type="entry name" value="Isochorismatase"/>
    <property type="match status" value="1"/>
</dbReference>
<evidence type="ECO:0000259" key="9">
    <source>
        <dbReference type="Pfam" id="PF00857"/>
    </source>
</evidence>
<dbReference type="Proteomes" id="UP000061432">
    <property type="component" value="Chromosome"/>
</dbReference>
<dbReference type="GO" id="GO:0046872">
    <property type="term" value="F:metal ion binding"/>
    <property type="evidence" value="ECO:0007669"/>
    <property type="project" value="UniProtKB-KW"/>
</dbReference>
<dbReference type="NCBIfam" id="NF008623">
    <property type="entry name" value="PRK11609.1"/>
    <property type="match status" value="1"/>
</dbReference>
<evidence type="ECO:0000256" key="2">
    <source>
        <dbReference type="ARBA" id="ARBA00022642"/>
    </source>
</evidence>
<dbReference type="PANTHER" id="PTHR11080:SF2">
    <property type="entry name" value="LD05707P"/>
    <property type="match status" value="1"/>
</dbReference>
<dbReference type="KEGG" id="maqu:Maq22A_c18360"/>
<dbReference type="Gene3D" id="3.40.50.850">
    <property type="entry name" value="Isochorismatase-like"/>
    <property type="match status" value="1"/>
</dbReference>
<evidence type="ECO:0000256" key="4">
    <source>
        <dbReference type="ARBA" id="ARBA00022801"/>
    </source>
</evidence>
<dbReference type="InterPro" id="IPR052347">
    <property type="entry name" value="Isochorismatase_Nicotinamidase"/>
</dbReference>
<accession>A0A0C6FE11</accession>
<evidence type="ECO:0000256" key="5">
    <source>
        <dbReference type="ARBA" id="ARBA00037900"/>
    </source>
</evidence>
<dbReference type="STRING" id="270351.Maq22A_c18360"/>
<name>A0A0C6FE11_9HYPH</name>
<evidence type="ECO:0000256" key="6">
    <source>
        <dbReference type="ARBA" id="ARBA00039017"/>
    </source>
</evidence>
<dbReference type="EMBL" id="AP014704">
    <property type="protein sequence ID" value="BAQ46763.1"/>
    <property type="molecule type" value="Genomic_DNA"/>
</dbReference>
<gene>
    <name evidence="10" type="primary">pncA</name>
    <name evidence="10" type="ORF">Maq22A_c18360</name>
</gene>
<reference evidence="10 11" key="1">
    <citation type="journal article" date="2015" name="Genome Announc.">
        <title>Complete Genome Sequence of Methylobacterium aquaticum Strain 22A, Isolated from Racomitrium japonicum Moss.</title>
        <authorList>
            <person name="Tani A."/>
            <person name="Ogura Y."/>
            <person name="Hayashi T."/>
            <person name="Kimbara K."/>
        </authorList>
    </citation>
    <scope>NUCLEOTIDE SEQUENCE [LARGE SCALE GENOMIC DNA]</scope>
    <source>
        <strain evidence="10 11">MA-22A</strain>
    </source>
</reference>
<dbReference type="PANTHER" id="PTHR11080">
    <property type="entry name" value="PYRAZINAMIDASE/NICOTINAMIDASE"/>
    <property type="match status" value="1"/>
</dbReference>
<protein>
    <recommendedName>
        <fullName evidence="8">Nicotinamidase</fullName>
        <ecNumber evidence="6">3.5.1.19</ecNumber>
    </recommendedName>
    <alternativeName>
        <fullName evidence="7">Nicotinamide deamidase</fullName>
    </alternativeName>
</protein>
<evidence type="ECO:0000313" key="10">
    <source>
        <dbReference type="EMBL" id="BAQ46763.1"/>
    </source>
</evidence>
<comment type="pathway">
    <text evidence="5">Cofactor biosynthesis; nicotinate biosynthesis; nicotinate from nicotinamide: step 1/1.</text>
</comment>
<dbReference type="PATRIC" id="fig|270351.10.peg.3542"/>
<keyword evidence="4" id="KW-0378">Hydrolase</keyword>
<dbReference type="CDD" id="cd01011">
    <property type="entry name" value="nicotinamidase"/>
    <property type="match status" value="1"/>
</dbReference>
<evidence type="ECO:0000256" key="7">
    <source>
        <dbReference type="ARBA" id="ARBA00043224"/>
    </source>
</evidence>
<dbReference type="OrthoDB" id="9791276at2"/>
<dbReference type="InterPro" id="IPR000868">
    <property type="entry name" value="Isochorismatase-like_dom"/>
</dbReference>
<reference evidence="11" key="2">
    <citation type="submission" date="2015-01" db="EMBL/GenBank/DDBJ databases">
        <title>Complete genome sequence of Methylobacterium aquaticum strain 22A.</title>
        <authorList>
            <person name="Tani A."/>
            <person name="Ogura Y."/>
            <person name="Hayashi T."/>
        </authorList>
    </citation>
    <scope>NUCLEOTIDE SEQUENCE [LARGE SCALE GENOMIC DNA]</scope>
    <source>
        <strain evidence="11">MA-22A</strain>
    </source>
</reference>